<protein>
    <recommendedName>
        <fullName evidence="2">Enoyl reductase (ER) domain-containing protein</fullName>
    </recommendedName>
</protein>
<evidence type="ECO:0000259" key="2">
    <source>
        <dbReference type="SMART" id="SM00829"/>
    </source>
</evidence>
<dbReference type="SUPFAM" id="SSF50129">
    <property type="entry name" value="GroES-like"/>
    <property type="match status" value="1"/>
</dbReference>
<dbReference type="EMBL" id="JAACJN010000394">
    <property type="protein sequence ID" value="KAF5344775.1"/>
    <property type="molecule type" value="Genomic_DNA"/>
</dbReference>
<feature type="region of interest" description="Disordered" evidence="1">
    <location>
        <begin position="1"/>
        <end position="20"/>
    </location>
</feature>
<reference evidence="3 4" key="1">
    <citation type="journal article" date="2020" name="ISME J.">
        <title>Uncovering the hidden diversity of litter-decomposition mechanisms in mushroom-forming fungi.</title>
        <authorList>
            <person name="Floudas D."/>
            <person name="Bentzer J."/>
            <person name="Ahren D."/>
            <person name="Johansson T."/>
            <person name="Persson P."/>
            <person name="Tunlid A."/>
        </authorList>
    </citation>
    <scope>NUCLEOTIDE SEQUENCE [LARGE SCALE GENOMIC DNA]</scope>
    <source>
        <strain evidence="3 4">CBS 406.79</strain>
    </source>
</reference>
<name>A0A8H5CN74_9AGAR</name>
<keyword evidence="4" id="KW-1185">Reference proteome</keyword>
<proteinExistence type="predicted"/>
<dbReference type="InterPro" id="IPR020843">
    <property type="entry name" value="ER"/>
</dbReference>
<dbReference type="InterPro" id="IPR036291">
    <property type="entry name" value="NAD(P)-bd_dom_sf"/>
</dbReference>
<sequence>MNALRPDCFSPTESATEGSLGHIKRLADTQQLAMAPSTMKAVVKTETGKVEVKLIKVPQPGSGQVLVKVFAAAQNPSDWMKLKDGWGEGPECVCGHDFAGVIERVGPDVSPERKAGQRVAGWVDGCWSVEDGGAFAEYTVVDASLLVDLPDNMSFESGSTLCFAAFTGCQALWQNQNLPTPLEPAKTSFPILVWGGASAVGQYVVQLTKLAGLQVITAASPQNHELMKKIGADAVFDYKDPEAVSKIKSFCGDRELSVAIDCASLPESVLPISQCLGDREGTYIALVMPAQIPAKHIKSDFTFVYTLLGKQTKGPYDYPAEAKHYEQGKSFAKMLSQILKENKIQANPTRVVPNGLADAQFWFDYQEQGKVRAHRIVYSIDESSSYL</sequence>
<dbReference type="AlphaFoldDB" id="A0A8H5CN74"/>
<dbReference type="Proteomes" id="UP000518752">
    <property type="component" value="Unassembled WGS sequence"/>
</dbReference>
<evidence type="ECO:0000313" key="4">
    <source>
        <dbReference type="Proteomes" id="UP000518752"/>
    </source>
</evidence>
<comment type="caution">
    <text evidence="3">The sequence shown here is derived from an EMBL/GenBank/DDBJ whole genome shotgun (WGS) entry which is preliminary data.</text>
</comment>
<dbReference type="Gene3D" id="3.90.180.10">
    <property type="entry name" value="Medium-chain alcohol dehydrogenases, catalytic domain"/>
    <property type="match status" value="1"/>
</dbReference>
<dbReference type="Pfam" id="PF08240">
    <property type="entry name" value="ADH_N"/>
    <property type="match status" value="1"/>
</dbReference>
<feature type="domain" description="Enoyl reductase (ER)" evidence="2">
    <location>
        <begin position="44"/>
        <end position="377"/>
    </location>
</feature>
<dbReference type="PANTHER" id="PTHR45348:SF2">
    <property type="entry name" value="ZINC-TYPE ALCOHOL DEHYDROGENASE-LIKE PROTEIN C2E1P3.01"/>
    <property type="match status" value="1"/>
</dbReference>
<organism evidence="3 4">
    <name type="scientific">Collybiopsis confluens</name>
    <dbReference type="NCBI Taxonomy" id="2823264"/>
    <lineage>
        <taxon>Eukaryota</taxon>
        <taxon>Fungi</taxon>
        <taxon>Dikarya</taxon>
        <taxon>Basidiomycota</taxon>
        <taxon>Agaricomycotina</taxon>
        <taxon>Agaricomycetes</taxon>
        <taxon>Agaricomycetidae</taxon>
        <taxon>Agaricales</taxon>
        <taxon>Marasmiineae</taxon>
        <taxon>Omphalotaceae</taxon>
        <taxon>Collybiopsis</taxon>
    </lineage>
</organism>
<dbReference type="CDD" id="cd08249">
    <property type="entry name" value="enoyl_reductase_like"/>
    <property type="match status" value="1"/>
</dbReference>
<dbReference type="PANTHER" id="PTHR45348">
    <property type="entry name" value="HYPOTHETICAL OXIDOREDUCTASE (EUROFUNG)"/>
    <property type="match status" value="1"/>
</dbReference>
<accession>A0A8H5CN74</accession>
<evidence type="ECO:0000256" key="1">
    <source>
        <dbReference type="SAM" id="MobiDB-lite"/>
    </source>
</evidence>
<dbReference type="OrthoDB" id="3233595at2759"/>
<dbReference type="Pfam" id="PF00107">
    <property type="entry name" value="ADH_zinc_N"/>
    <property type="match status" value="1"/>
</dbReference>
<evidence type="ECO:0000313" key="3">
    <source>
        <dbReference type="EMBL" id="KAF5344775.1"/>
    </source>
</evidence>
<dbReference type="InterPro" id="IPR047122">
    <property type="entry name" value="Trans-enoyl_RdTase-like"/>
</dbReference>
<gene>
    <name evidence="3" type="ORF">D9757_013432</name>
</gene>
<dbReference type="SUPFAM" id="SSF51735">
    <property type="entry name" value="NAD(P)-binding Rossmann-fold domains"/>
    <property type="match status" value="1"/>
</dbReference>
<dbReference type="GO" id="GO:0016651">
    <property type="term" value="F:oxidoreductase activity, acting on NAD(P)H"/>
    <property type="evidence" value="ECO:0007669"/>
    <property type="project" value="InterPro"/>
</dbReference>
<dbReference type="InterPro" id="IPR011032">
    <property type="entry name" value="GroES-like_sf"/>
</dbReference>
<dbReference type="Gene3D" id="3.40.50.720">
    <property type="entry name" value="NAD(P)-binding Rossmann-like Domain"/>
    <property type="match status" value="1"/>
</dbReference>
<dbReference type="InterPro" id="IPR013149">
    <property type="entry name" value="ADH-like_C"/>
</dbReference>
<dbReference type="SMART" id="SM00829">
    <property type="entry name" value="PKS_ER"/>
    <property type="match status" value="1"/>
</dbReference>
<dbReference type="InterPro" id="IPR013154">
    <property type="entry name" value="ADH-like_N"/>
</dbReference>